<gene>
    <name evidence="2" type="ORF">PENTCL1PPCAC_20458</name>
</gene>
<comment type="caution">
    <text evidence="2">The sequence shown here is derived from an EMBL/GenBank/DDBJ whole genome shotgun (WGS) entry which is preliminary data.</text>
</comment>
<dbReference type="EMBL" id="BTSX01000005">
    <property type="protein sequence ID" value="GMS98283.1"/>
    <property type="molecule type" value="Genomic_DNA"/>
</dbReference>
<dbReference type="Pfam" id="PF00646">
    <property type="entry name" value="F-box"/>
    <property type="match status" value="1"/>
</dbReference>
<dbReference type="PROSITE" id="PS50181">
    <property type="entry name" value="FBOX"/>
    <property type="match status" value="1"/>
</dbReference>
<dbReference type="Proteomes" id="UP001432027">
    <property type="component" value="Unassembled WGS sequence"/>
</dbReference>
<name>A0AAV5TW95_9BILA</name>
<evidence type="ECO:0000313" key="2">
    <source>
        <dbReference type="EMBL" id="GMS98283.1"/>
    </source>
</evidence>
<sequence>ILNFSMDILSLPTVFLHELMKHVDIIDRLRLRLTCRAFEQLVAESNARYIEKASIRFTEVSQSLKAFEINIGNVWVITHEYAEEEWERIRNRFFHKISFGDLVVNSDGSELALDFIQRFTHNFETKQLRFDINNEQELDKIQRSETGGTLSNYCMHIWYTVLPDQLLVFPPMNVLNINGKQTYSLQKQIPIDMFYKMISFHKYLSLDYGYVVVTLEERNNTIELISEYSDVRTVKFTMDNAIIVSYLRSFGISETSEEGDRIGKFEINGIYPEDIEIMRDSRIYLRFKNCDISICCIGWTHFYSGTTVEMSNLK</sequence>
<proteinExistence type="predicted"/>
<keyword evidence="3" id="KW-1185">Reference proteome</keyword>
<feature type="domain" description="F-box" evidence="1">
    <location>
        <begin position="5"/>
        <end position="52"/>
    </location>
</feature>
<protein>
    <recommendedName>
        <fullName evidence="1">F-box domain-containing protein</fullName>
    </recommendedName>
</protein>
<dbReference type="SMART" id="SM00256">
    <property type="entry name" value="FBOX"/>
    <property type="match status" value="1"/>
</dbReference>
<organism evidence="2 3">
    <name type="scientific">Pristionchus entomophagus</name>
    <dbReference type="NCBI Taxonomy" id="358040"/>
    <lineage>
        <taxon>Eukaryota</taxon>
        <taxon>Metazoa</taxon>
        <taxon>Ecdysozoa</taxon>
        <taxon>Nematoda</taxon>
        <taxon>Chromadorea</taxon>
        <taxon>Rhabditida</taxon>
        <taxon>Rhabditina</taxon>
        <taxon>Diplogasteromorpha</taxon>
        <taxon>Diplogasteroidea</taxon>
        <taxon>Neodiplogasteridae</taxon>
        <taxon>Pristionchus</taxon>
    </lineage>
</organism>
<dbReference type="InterPro" id="IPR036047">
    <property type="entry name" value="F-box-like_dom_sf"/>
</dbReference>
<reference evidence="2" key="1">
    <citation type="submission" date="2023-10" db="EMBL/GenBank/DDBJ databases">
        <title>Genome assembly of Pristionchus species.</title>
        <authorList>
            <person name="Yoshida K."/>
            <person name="Sommer R.J."/>
        </authorList>
    </citation>
    <scope>NUCLEOTIDE SEQUENCE</scope>
    <source>
        <strain evidence="2">RS0144</strain>
    </source>
</reference>
<accession>A0AAV5TW95</accession>
<dbReference type="InterPro" id="IPR001810">
    <property type="entry name" value="F-box_dom"/>
</dbReference>
<dbReference type="SUPFAM" id="SSF81383">
    <property type="entry name" value="F-box domain"/>
    <property type="match status" value="1"/>
</dbReference>
<feature type="non-terminal residue" evidence="2">
    <location>
        <position position="1"/>
    </location>
</feature>
<feature type="non-terminal residue" evidence="2">
    <location>
        <position position="314"/>
    </location>
</feature>
<evidence type="ECO:0000313" key="3">
    <source>
        <dbReference type="Proteomes" id="UP001432027"/>
    </source>
</evidence>
<evidence type="ECO:0000259" key="1">
    <source>
        <dbReference type="PROSITE" id="PS50181"/>
    </source>
</evidence>
<dbReference type="AlphaFoldDB" id="A0AAV5TW95"/>